<reference evidence="1" key="1">
    <citation type="submission" date="2014-11" db="EMBL/GenBank/DDBJ databases">
        <authorList>
            <person name="Amaro Gonzalez C."/>
        </authorList>
    </citation>
    <scope>NUCLEOTIDE SEQUENCE</scope>
</reference>
<proteinExistence type="predicted"/>
<sequence length="76" mass="8451">MVTEVLGTSVIMENTLTPSTGLSLRNLLITDLINYEQAAAAYIECLMCSMLHLTTKHYSITMISYDTIRLYNGCNA</sequence>
<dbReference type="EMBL" id="GBXM01066357">
    <property type="protein sequence ID" value="JAH42220.1"/>
    <property type="molecule type" value="Transcribed_RNA"/>
</dbReference>
<name>A0A0E9SNF7_ANGAN</name>
<accession>A0A0E9SNF7</accession>
<protein>
    <submittedName>
        <fullName evidence="1">Uncharacterized protein</fullName>
    </submittedName>
</protein>
<reference evidence="1" key="2">
    <citation type="journal article" date="2015" name="Fish Shellfish Immunol.">
        <title>Early steps in the European eel (Anguilla anguilla)-Vibrio vulnificus interaction in the gills: Role of the RtxA13 toxin.</title>
        <authorList>
            <person name="Callol A."/>
            <person name="Pajuelo D."/>
            <person name="Ebbesson L."/>
            <person name="Teles M."/>
            <person name="MacKenzie S."/>
            <person name="Amaro C."/>
        </authorList>
    </citation>
    <scope>NUCLEOTIDE SEQUENCE</scope>
</reference>
<dbReference type="AlphaFoldDB" id="A0A0E9SNF7"/>
<organism evidence="1">
    <name type="scientific">Anguilla anguilla</name>
    <name type="common">European freshwater eel</name>
    <name type="synonym">Muraena anguilla</name>
    <dbReference type="NCBI Taxonomy" id="7936"/>
    <lineage>
        <taxon>Eukaryota</taxon>
        <taxon>Metazoa</taxon>
        <taxon>Chordata</taxon>
        <taxon>Craniata</taxon>
        <taxon>Vertebrata</taxon>
        <taxon>Euteleostomi</taxon>
        <taxon>Actinopterygii</taxon>
        <taxon>Neopterygii</taxon>
        <taxon>Teleostei</taxon>
        <taxon>Anguilliformes</taxon>
        <taxon>Anguillidae</taxon>
        <taxon>Anguilla</taxon>
    </lineage>
</organism>
<evidence type="ECO:0000313" key="1">
    <source>
        <dbReference type="EMBL" id="JAH42220.1"/>
    </source>
</evidence>